<organism evidence="2 3">
    <name type="scientific">Pedobacter rhizosphaerae</name>
    <dbReference type="NCBI Taxonomy" id="390241"/>
    <lineage>
        <taxon>Bacteria</taxon>
        <taxon>Pseudomonadati</taxon>
        <taxon>Bacteroidota</taxon>
        <taxon>Sphingobacteriia</taxon>
        <taxon>Sphingobacteriales</taxon>
        <taxon>Sphingobacteriaceae</taxon>
        <taxon>Pedobacter</taxon>
    </lineage>
</organism>
<accession>A0A1H9VM85</accession>
<keyword evidence="3" id="KW-1185">Reference proteome</keyword>
<dbReference type="InterPro" id="IPR007055">
    <property type="entry name" value="BON_dom"/>
</dbReference>
<dbReference type="STRING" id="390241.SAMN04488023_14520"/>
<gene>
    <name evidence="2" type="ORF">SAMN04488023_14520</name>
</gene>
<dbReference type="Gene3D" id="3.40.1520.20">
    <property type="match status" value="1"/>
</dbReference>
<protein>
    <submittedName>
        <fullName evidence="2">BON domain-containing protein</fullName>
    </submittedName>
</protein>
<dbReference type="EMBL" id="FOGG01000045">
    <property type="protein sequence ID" value="SES22846.1"/>
    <property type="molecule type" value="Genomic_DNA"/>
</dbReference>
<dbReference type="AlphaFoldDB" id="A0A1H9VM85"/>
<feature type="domain" description="BON" evidence="1">
    <location>
        <begin position="10"/>
        <end position="78"/>
    </location>
</feature>
<name>A0A1H9VM85_9SPHI</name>
<evidence type="ECO:0000313" key="3">
    <source>
        <dbReference type="Proteomes" id="UP000199572"/>
    </source>
</evidence>
<dbReference type="Pfam" id="PF04972">
    <property type="entry name" value="BON"/>
    <property type="match status" value="2"/>
</dbReference>
<proteinExistence type="predicted"/>
<sequence length="147" mass="15426">MPLVIAGTLFLASCKPKDAAIQAAIQAKEPAGIVVSVEKGQVTLTGHVLDETAKANAEKIATAEKGVKSVLNQLTVVTVEKPIVIAADTTLIKNVADAVKDFPSVKADVKDGVVTLTGTVEKTTLIKLMQLLSTLNPKKIENKLTVK</sequence>
<dbReference type="PROSITE" id="PS50914">
    <property type="entry name" value="BON"/>
    <property type="match status" value="1"/>
</dbReference>
<evidence type="ECO:0000259" key="1">
    <source>
        <dbReference type="PROSITE" id="PS50914"/>
    </source>
</evidence>
<dbReference type="Proteomes" id="UP000199572">
    <property type="component" value="Unassembled WGS sequence"/>
</dbReference>
<evidence type="ECO:0000313" key="2">
    <source>
        <dbReference type="EMBL" id="SES22846.1"/>
    </source>
</evidence>
<reference evidence="2 3" key="1">
    <citation type="submission" date="2016-10" db="EMBL/GenBank/DDBJ databases">
        <authorList>
            <person name="de Groot N.N."/>
        </authorList>
    </citation>
    <scope>NUCLEOTIDE SEQUENCE [LARGE SCALE GENOMIC DNA]</scope>
    <source>
        <strain evidence="2 3">DSM 18610</strain>
    </source>
</reference>